<accession>A0A9P0QME5</accession>
<dbReference type="Proteomes" id="UP000837801">
    <property type="component" value="Unassembled WGS sequence"/>
</dbReference>
<organism evidence="1 2">
    <name type="scientific">[Candida] railenensis</name>
    <dbReference type="NCBI Taxonomy" id="45579"/>
    <lineage>
        <taxon>Eukaryota</taxon>
        <taxon>Fungi</taxon>
        <taxon>Dikarya</taxon>
        <taxon>Ascomycota</taxon>
        <taxon>Saccharomycotina</taxon>
        <taxon>Pichiomycetes</taxon>
        <taxon>Debaryomycetaceae</taxon>
        <taxon>Kurtzmaniella</taxon>
    </lineage>
</organism>
<keyword evidence="2" id="KW-1185">Reference proteome</keyword>
<evidence type="ECO:0000313" key="1">
    <source>
        <dbReference type="EMBL" id="CAH2351392.1"/>
    </source>
</evidence>
<name>A0A9P0QME5_9ASCO</name>
<reference evidence="1" key="1">
    <citation type="submission" date="2022-03" db="EMBL/GenBank/DDBJ databases">
        <authorList>
            <person name="Legras J.-L."/>
            <person name="Devillers H."/>
            <person name="Grondin C."/>
        </authorList>
    </citation>
    <scope>NUCLEOTIDE SEQUENCE</scope>
    <source>
        <strain evidence="1">CLIB 1423</strain>
    </source>
</reference>
<sequence length="143" mass="16603">MCESPEIQLVPHRSGDTGIAEEYVIHQHTHMYHMHTYIHTHTHTYTHIVYTNNTFAMTGLKSGSHLELSLSLTKCLFIFFPLLSAHVKYSSYCSYPFSNLYFSSKYTERSQLVRISMEPNNTYPFTFSPAFPPTFSLKLNRPN</sequence>
<proteinExistence type="predicted"/>
<evidence type="ECO:0000313" key="2">
    <source>
        <dbReference type="Proteomes" id="UP000837801"/>
    </source>
</evidence>
<protein>
    <submittedName>
        <fullName evidence="1">Uncharacterized protein</fullName>
    </submittedName>
</protein>
<comment type="caution">
    <text evidence="1">The sequence shown here is derived from an EMBL/GenBank/DDBJ whole genome shotgun (WGS) entry which is preliminary data.</text>
</comment>
<gene>
    <name evidence="1" type="ORF">CLIB1423_03S05270</name>
</gene>
<dbReference type="AlphaFoldDB" id="A0A9P0QME5"/>
<dbReference type="EMBL" id="CAKXYY010000003">
    <property type="protein sequence ID" value="CAH2351392.1"/>
    <property type="molecule type" value="Genomic_DNA"/>
</dbReference>